<gene>
    <name evidence="4" type="ORF">GP486_008716</name>
</gene>
<reference evidence="4" key="1">
    <citation type="submission" date="2021-03" db="EMBL/GenBank/DDBJ databases">
        <title>Comparative genomics and phylogenomic investigation of the class Geoglossomycetes provide insights into ecological specialization and systematics.</title>
        <authorList>
            <person name="Melie T."/>
            <person name="Pirro S."/>
            <person name="Miller A.N."/>
            <person name="Quandt A."/>
        </authorList>
    </citation>
    <scope>NUCLEOTIDE SEQUENCE</scope>
    <source>
        <strain evidence="4">CAQ_001_2017</strain>
    </source>
</reference>
<keyword evidence="3" id="KW-0732">Signal</keyword>
<proteinExistence type="predicted"/>
<feature type="region of interest" description="Disordered" evidence="1">
    <location>
        <begin position="229"/>
        <end position="295"/>
    </location>
</feature>
<keyword evidence="5" id="KW-1185">Reference proteome</keyword>
<keyword evidence="2" id="KW-0472">Membrane</keyword>
<comment type="caution">
    <text evidence="4">The sequence shown here is derived from an EMBL/GenBank/DDBJ whole genome shotgun (WGS) entry which is preliminary data.</text>
</comment>
<protein>
    <submittedName>
        <fullName evidence="4">Uncharacterized protein</fullName>
    </submittedName>
</protein>
<feature type="chain" id="PRO_5040169989" evidence="3">
    <location>
        <begin position="21"/>
        <end position="295"/>
    </location>
</feature>
<feature type="compositionally biased region" description="Low complexity" evidence="1">
    <location>
        <begin position="28"/>
        <end position="118"/>
    </location>
</feature>
<feature type="transmembrane region" description="Helical" evidence="2">
    <location>
        <begin position="125"/>
        <end position="144"/>
    </location>
</feature>
<sequence>MLSSPLFLSPIASPLVSALAQSETTGGSHTTLSSVISSSGRPSTSTGSDGTASTISSPLPSGATSTAVTGSTHPSSQSSNSSGVYSTTSSRPTSATSTFSSSTTPTPTSTQSPQQSLSPVQRRNLILILALGLGVILTAVAIWLSCRLWRRRKAGASFFGRGSTPIDDEEIQTWRKQAAMTSAAAGSHAAEKRSSLNMVWPAEKQLATVTTTKAPNARMGLTDEVVPGAEPFVPLPKRSTSRGLHRPKHMRSKSARSSISDRPPTPYAVEDNRTIMSPQPQMPGVPGKDSQPEDH</sequence>
<dbReference type="Proteomes" id="UP000750711">
    <property type="component" value="Unassembled WGS sequence"/>
</dbReference>
<evidence type="ECO:0000313" key="4">
    <source>
        <dbReference type="EMBL" id="KAH0541324.1"/>
    </source>
</evidence>
<organism evidence="4 5">
    <name type="scientific">Trichoglossum hirsutum</name>
    <dbReference type="NCBI Taxonomy" id="265104"/>
    <lineage>
        <taxon>Eukaryota</taxon>
        <taxon>Fungi</taxon>
        <taxon>Dikarya</taxon>
        <taxon>Ascomycota</taxon>
        <taxon>Pezizomycotina</taxon>
        <taxon>Geoglossomycetes</taxon>
        <taxon>Geoglossales</taxon>
        <taxon>Geoglossaceae</taxon>
        <taxon>Trichoglossum</taxon>
    </lineage>
</organism>
<evidence type="ECO:0000256" key="2">
    <source>
        <dbReference type="SAM" id="Phobius"/>
    </source>
</evidence>
<dbReference type="EMBL" id="JAGHQM010003813">
    <property type="protein sequence ID" value="KAH0541324.1"/>
    <property type="molecule type" value="Genomic_DNA"/>
</dbReference>
<accession>A0A9P8I5T2</accession>
<evidence type="ECO:0000313" key="5">
    <source>
        <dbReference type="Proteomes" id="UP000750711"/>
    </source>
</evidence>
<evidence type="ECO:0000256" key="1">
    <source>
        <dbReference type="SAM" id="MobiDB-lite"/>
    </source>
</evidence>
<feature type="region of interest" description="Disordered" evidence="1">
    <location>
        <begin position="25"/>
        <end position="118"/>
    </location>
</feature>
<keyword evidence="2" id="KW-1133">Transmembrane helix</keyword>
<feature type="signal peptide" evidence="3">
    <location>
        <begin position="1"/>
        <end position="20"/>
    </location>
</feature>
<keyword evidence="2" id="KW-0812">Transmembrane</keyword>
<feature type="compositionally biased region" description="Basic residues" evidence="1">
    <location>
        <begin position="239"/>
        <end position="254"/>
    </location>
</feature>
<dbReference type="AlphaFoldDB" id="A0A9P8I5T2"/>
<evidence type="ECO:0000256" key="3">
    <source>
        <dbReference type="SAM" id="SignalP"/>
    </source>
</evidence>
<name>A0A9P8I5T2_9PEZI</name>